<dbReference type="RefSeq" id="WP_197047313.1">
    <property type="nucleotide sequence ID" value="NZ_LR734836.1"/>
</dbReference>
<proteinExistence type="predicted"/>
<name>A0A7Z9BMX8_9CYAN</name>
<evidence type="ECO:0000313" key="1">
    <source>
        <dbReference type="EMBL" id="VXD12658.1"/>
    </source>
</evidence>
<dbReference type="SUPFAM" id="SSF143100">
    <property type="entry name" value="TTHA1013/TTHA0281-like"/>
    <property type="match status" value="1"/>
</dbReference>
<reference evidence="1" key="1">
    <citation type="submission" date="2019-10" db="EMBL/GenBank/DDBJ databases">
        <authorList>
            <consortium name="Genoscope - CEA"/>
            <person name="William W."/>
        </authorList>
    </citation>
    <scope>NUCLEOTIDE SEQUENCE [LARGE SCALE GENOMIC DNA]</scope>
    <source>
        <strain evidence="1">BBR_PRJEB10992</strain>
    </source>
</reference>
<organism evidence="1 2">
    <name type="scientific">Planktothrix serta PCC 8927</name>
    <dbReference type="NCBI Taxonomy" id="671068"/>
    <lineage>
        <taxon>Bacteria</taxon>
        <taxon>Bacillati</taxon>
        <taxon>Cyanobacteriota</taxon>
        <taxon>Cyanophyceae</taxon>
        <taxon>Oscillatoriophycideae</taxon>
        <taxon>Oscillatoriales</taxon>
        <taxon>Microcoleaceae</taxon>
        <taxon>Planktothrix</taxon>
    </lineage>
</organism>
<dbReference type="InterPro" id="IPR035069">
    <property type="entry name" value="TTHA1013/TTHA0281-like"/>
</dbReference>
<comment type="caution">
    <text evidence="1">The sequence shown here is derived from an EMBL/GenBank/DDBJ whole genome shotgun (WGS) entry which is preliminary data.</text>
</comment>
<evidence type="ECO:0000313" key="2">
    <source>
        <dbReference type="Proteomes" id="UP000184550"/>
    </source>
</evidence>
<protein>
    <recommendedName>
        <fullName evidence="3">HicB-like antitoxin of toxin-antitoxin system domain-containing protein</fullName>
    </recommendedName>
</protein>
<dbReference type="Gene3D" id="3.30.160.250">
    <property type="match status" value="1"/>
</dbReference>
<dbReference type="AlphaFoldDB" id="A0A7Z9BMX8"/>
<dbReference type="Proteomes" id="UP000184550">
    <property type="component" value="Unassembled WGS sequence"/>
</dbReference>
<accession>A0A7Z9BMX8</accession>
<sequence>MVLLLYIYEIFYNLSRDEVMQMDFYSVVLKKSAGYWVALCLENGIVAQGDNPEQSMSKLQEAIASFLLVCETEEKVDQSPISILELHEFLTIDEDNQSNSYELRKVYA</sequence>
<evidence type="ECO:0008006" key="3">
    <source>
        <dbReference type="Google" id="ProtNLM"/>
    </source>
</evidence>
<dbReference type="EMBL" id="CZCU02000089">
    <property type="protein sequence ID" value="VXD12658.1"/>
    <property type="molecule type" value="Genomic_DNA"/>
</dbReference>
<keyword evidence="2" id="KW-1185">Reference proteome</keyword>
<gene>
    <name evidence="1" type="ORF">PL8927_180001</name>
</gene>